<dbReference type="GO" id="GO:0000166">
    <property type="term" value="F:nucleotide binding"/>
    <property type="evidence" value="ECO:0007669"/>
    <property type="project" value="InterPro"/>
</dbReference>
<dbReference type="PANTHER" id="PTHR43377">
    <property type="entry name" value="BILIVERDIN REDUCTASE A"/>
    <property type="match status" value="1"/>
</dbReference>
<dbReference type="Gene3D" id="3.40.50.720">
    <property type="entry name" value="NAD(P)-binding Rossmann-like Domain"/>
    <property type="match status" value="1"/>
</dbReference>
<dbReference type="InterPro" id="IPR000683">
    <property type="entry name" value="Gfo/Idh/MocA-like_OxRdtase_N"/>
</dbReference>
<organism evidence="3">
    <name type="scientific">marine metagenome</name>
    <dbReference type="NCBI Taxonomy" id="408172"/>
    <lineage>
        <taxon>unclassified sequences</taxon>
        <taxon>metagenomes</taxon>
        <taxon>ecological metagenomes</taxon>
    </lineage>
</organism>
<feature type="non-terminal residue" evidence="3">
    <location>
        <position position="1"/>
    </location>
</feature>
<dbReference type="AlphaFoldDB" id="A0A382I4W9"/>
<feature type="domain" description="Gfo/Idh/MocA-like oxidoreductase N-terminal" evidence="1">
    <location>
        <begin position="3"/>
        <end position="65"/>
    </location>
</feature>
<protein>
    <recommendedName>
        <fullName evidence="4">Gfo/Idh/MocA-like oxidoreductase N-terminal domain-containing protein</fullName>
    </recommendedName>
</protein>
<dbReference type="PANTHER" id="PTHR43377:SF1">
    <property type="entry name" value="BILIVERDIN REDUCTASE A"/>
    <property type="match status" value="1"/>
</dbReference>
<evidence type="ECO:0000259" key="1">
    <source>
        <dbReference type="Pfam" id="PF01408"/>
    </source>
</evidence>
<dbReference type="InterPro" id="IPR036291">
    <property type="entry name" value="NAD(P)-bd_dom_sf"/>
</dbReference>
<evidence type="ECO:0000259" key="2">
    <source>
        <dbReference type="Pfam" id="PF22725"/>
    </source>
</evidence>
<dbReference type="Pfam" id="PF22725">
    <property type="entry name" value="GFO_IDH_MocA_C3"/>
    <property type="match status" value="1"/>
</dbReference>
<proteinExistence type="predicted"/>
<name>A0A382I4W9_9ZZZZ</name>
<dbReference type="SUPFAM" id="SSF55347">
    <property type="entry name" value="Glyceraldehyde-3-phosphate dehydrogenase-like, C-terminal domain"/>
    <property type="match status" value="1"/>
</dbReference>
<accession>A0A382I4W9</accession>
<feature type="domain" description="GFO/IDH/MocA-like oxidoreductase" evidence="2">
    <location>
        <begin position="74"/>
        <end position="197"/>
    </location>
</feature>
<gene>
    <name evidence="3" type="ORF">METZ01_LOCUS247299</name>
</gene>
<dbReference type="InterPro" id="IPR051450">
    <property type="entry name" value="Gfo/Idh/MocA_Oxidoreductases"/>
</dbReference>
<sequence>QALDSVEADAALVATPDRFHAPLTLRALDAGLDVICEKPMAETLRDAARMHFSALEQDRMLMIHHQLRWHPTHHEARRRIAAGDIGRLRRIDFQFSVHSDVCLRGYRSQLPHLILQDLAVHHFDLIRYLSGQECDSLYVSDWPNPETGLDITAATDAVAILNMSGPVTVSYTASIRELLDPVGYTCTARIHGTEGELGVDRQQLRLQTRAGHADGGKPLTIDPQTPESDTWAAFARALQTREPALTHSADNLNSLSMLFAAMESAETGAVVHPATDWHAALADAH</sequence>
<reference evidence="3" key="1">
    <citation type="submission" date="2018-05" db="EMBL/GenBank/DDBJ databases">
        <authorList>
            <person name="Lanie J.A."/>
            <person name="Ng W.-L."/>
            <person name="Kazmierczak K.M."/>
            <person name="Andrzejewski T.M."/>
            <person name="Davidsen T.M."/>
            <person name="Wayne K.J."/>
            <person name="Tettelin H."/>
            <person name="Glass J.I."/>
            <person name="Rusch D."/>
            <person name="Podicherti R."/>
            <person name="Tsui H.-C.T."/>
            <person name="Winkler M.E."/>
        </authorList>
    </citation>
    <scope>NUCLEOTIDE SEQUENCE</scope>
</reference>
<dbReference type="EMBL" id="UINC01065124">
    <property type="protein sequence ID" value="SVB94445.1"/>
    <property type="molecule type" value="Genomic_DNA"/>
</dbReference>
<dbReference type="InterPro" id="IPR055170">
    <property type="entry name" value="GFO_IDH_MocA-like_dom"/>
</dbReference>
<evidence type="ECO:0000313" key="3">
    <source>
        <dbReference type="EMBL" id="SVB94445.1"/>
    </source>
</evidence>
<dbReference type="SUPFAM" id="SSF51735">
    <property type="entry name" value="NAD(P)-binding Rossmann-fold domains"/>
    <property type="match status" value="1"/>
</dbReference>
<dbReference type="Gene3D" id="3.30.360.10">
    <property type="entry name" value="Dihydrodipicolinate Reductase, domain 2"/>
    <property type="match status" value="1"/>
</dbReference>
<evidence type="ECO:0008006" key="4">
    <source>
        <dbReference type="Google" id="ProtNLM"/>
    </source>
</evidence>
<dbReference type="Pfam" id="PF01408">
    <property type="entry name" value="GFO_IDH_MocA"/>
    <property type="match status" value="1"/>
</dbReference>